<feature type="coiled-coil region" evidence="1">
    <location>
        <begin position="86"/>
        <end position="120"/>
    </location>
</feature>
<feature type="compositionally biased region" description="Acidic residues" evidence="2">
    <location>
        <begin position="464"/>
        <end position="476"/>
    </location>
</feature>
<dbReference type="GO" id="GO:0042175">
    <property type="term" value="C:nuclear outer membrane-endoplasmic reticulum membrane network"/>
    <property type="evidence" value="ECO:0007669"/>
    <property type="project" value="TreeGrafter"/>
</dbReference>
<dbReference type="OrthoDB" id="273233at2759"/>
<evidence type="ECO:0000313" key="4">
    <source>
        <dbReference type="Proteomes" id="UP000037923"/>
    </source>
</evidence>
<dbReference type="VEuPathDB" id="TriTrypDB:LpyrH10_02_0060"/>
<feature type="region of interest" description="Disordered" evidence="2">
    <location>
        <begin position="456"/>
        <end position="515"/>
    </location>
</feature>
<dbReference type="GeneID" id="26901327"/>
<dbReference type="GO" id="GO:0005783">
    <property type="term" value="C:endoplasmic reticulum"/>
    <property type="evidence" value="ECO:0007669"/>
    <property type="project" value="TreeGrafter"/>
</dbReference>
<dbReference type="AlphaFoldDB" id="A0A0M9G7Z9"/>
<reference evidence="3 4" key="1">
    <citation type="submission" date="2015-07" db="EMBL/GenBank/DDBJ databases">
        <title>High-quality genome of monoxenous trypanosomatid Leptomonas pyrrhocoris.</title>
        <authorList>
            <person name="Flegontov P."/>
            <person name="Butenko A."/>
            <person name="Firsov S."/>
            <person name="Vlcek C."/>
            <person name="Logacheva M.D."/>
            <person name="Field M."/>
            <person name="Filatov D."/>
            <person name="Flegontova O."/>
            <person name="Gerasimov E."/>
            <person name="Jackson A.P."/>
            <person name="Kelly S."/>
            <person name="Opperdoes F."/>
            <person name="O'Reilly A."/>
            <person name="Votypka J."/>
            <person name="Yurchenko V."/>
            <person name="Lukes J."/>
        </authorList>
    </citation>
    <scope>NUCLEOTIDE SEQUENCE [LARGE SCALE GENOMIC DNA]</scope>
    <source>
        <strain evidence="3">H10</strain>
    </source>
</reference>
<dbReference type="RefSeq" id="XP_015662915.1">
    <property type="nucleotide sequence ID" value="XM_015797395.1"/>
</dbReference>
<gene>
    <name evidence="3" type="ORF">ABB37_01032</name>
</gene>
<dbReference type="RefSeq" id="XP_015662916.1">
    <property type="nucleotide sequence ID" value="XM_015797396.1"/>
</dbReference>
<keyword evidence="4" id="KW-1185">Reference proteome</keyword>
<protein>
    <recommendedName>
        <fullName evidence="5">Nuclear segregation protein</fullName>
    </recommendedName>
</protein>
<dbReference type="Proteomes" id="UP000037923">
    <property type="component" value="Unassembled WGS sequence"/>
</dbReference>
<feature type="coiled-coil region" evidence="1">
    <location>
        <begin position="278"/>
        <end position="305"/>
    </location>
</feature>
<dbReference type="EMBL" id="LGTL01000002">
    <property type="protein sequence ID" value="KPA84477.1"/>
    <property type="molecule type" value="Genomic_DNA"/>
</dbReference>
<dbReference type="EMBL" id="LGTL01000002">
    <property type="protein sequence ID" value="KPA84476.1"/>
    <property type="molecule type" value="Genomic_DNA"/>
</dbReference>
<dbReference type="InterPro" id="IPR039604">
    <property type="entry name" value="Bfr1"/>
</dbReference>
<feature type="region of interest" description="Disordered" evidence="2">
    <location>
        <begin position="1"/>
        <end position="34"/>
    </location>
</feature>
<feature type="region of interest" description="Disordered" evidence="2">
    <location>
        <begin position="367"/>
        <end position="407"/>
    </location>
</feature>
<organism evidence="3 4">
    <name type="scientific">Leptomonas pyrrhocoris</name>
    <name type="common">Firebug parasite</name>
    <dbReference type="NCBI Taxonomy" id="157538"/>
    <lineage>
        <taxon>Eukaryota</taxon>
        <taxon>Discoba</taxon>
        <taxon>Euglenozoa</taxon>
        <taxon>Kinetoplastea</taxon>
        <taxon>Metakinetoplastina</taxon>
        <taxon>Trypanosomatida</taxon>
        <taxon>Trypanosomatidae</taxon>
        <taxon>Leishmaniinae</taxon>
        <taxon>Leptomonas</taxon>
    </lineage>
</organism>
<dbReference type="GO" id="GO:0008298">
    <property type="term" value="P:intracellular mRNA localization"/>
    <property type="evidence" value="ECO:0007669"/>
    <property type="project" value="TreeGrafter"/>
</dbReference>
<name>A0A0M9G7Z9_LEPPY</name>
<evidence type="ECO:0008006" key="5">
    <source>
        <dbReference type="Google" id="ProtNLM"/>
    </source>
</evidence>
<dbReference type="PANTHER" id="PTHR31027:SF2">
    <property type="entry name" value="LEBERCILIN DOMAIN-CONTAINING PROTEIN"/>
    <property type="match status" value="1"/>
</dbReference>
<dbReference type="OMA" id="EAIDYMM"/>
<sequence>MSVHEETPAPRKQPNKAAWLNSPDAPQKPNVAEHKAKVSELVAQRRALIAEVKELQSSMQKDPATVARDEERNACRQRLSDIDAKRHVLRERRAAQDAEIAKLRKKRGEIAESLRNVQAEVGGFKNVKEIDDAKEYVMRKMESSSGGLQGEKRNQVLLNKLEQAKGQLSQLQPLTEAMKEVADQETVLQQEYLAISEQIGIHNKEYDEEMQKKRALDKEAQHSNAGRSDIYKQRMEINSKINDISQTIDSMSVKFQKAMSEYDTWYREARDKYFAKQAEQREQRRREYEERINAHKIAKKQARAVKRQNPYVMEISACGTLIHYLKQKKVMLLQDEEERKKREAAAHFDPSQVAPAGFVVLNEGKWSDNKPLSKTAKKQQRQQQKQQEKASAVKVNANDAPQPAAEAKDRLLQHPEDKIRFFQMIEVEPALSLATIDEKVHQIEEKKKQYEQHIQTGELVLSSGDDEEAEEAEEAQAEAGQPGEGEPAATSAIAASNNEDTVAAAAAPANAEKTA</sequence>
<dbReference type="GO" id="GO:0003729">
    <property type="term" value="F:mRNA binding"/>
    <property type="evidence" value="ECO:0007669"/>
    <property type="project" value="TreeGrafter"/>
</dbReference>
<comment type="caution">
    <text evidence="3">The sequence shown here is derived from an EMBL/GenBank/DDBJ whole genome shotgun (WGS) entry which is preliminary data.</text>
</comment>
<accession>A0A0M9G7Z9</accession>
<dbReference type="PANTHER" id="PTHR31027">
    <property type="entry name" value="NUCLEAR SEGREGATION PROTEIN BFR1"/>
    <property type="match status" value="1"/>
</dbReference>
<dbReference type="GO" id="GO:1990904">
    <property type="term" value="C:ribonucleoprotein complex"/>
    <property type="evidence" value="ECO:0007669"/>
    <property type="project" value="TreeGrafter"/>
</dbReference>
<proteinExistence type="predicted"/>
<keyword evidence="1" id="KW-0175">Coiled coil</keyword>
<evidence type="ECO:0000313" key="3">
    <source>
        <dbReference type="EMBL" id="KPA84477.1"/>
    </source>
</evidence>
<evidence type="ECO:0000256" key="1">
    <source>
        <dbReference type="SAM" id="Coils"/>
    </source>
</evidence>
<feature type="compositionally biased region" description="Low complexity" evidence="2">
    <location>
        <begin position="477"/>
        <end position="515"/>
    </location>
</feature>
<evidence type="ECO:0000256" key="2">
    <source>
        <dbReference type="SAM" id="MobiDB-lite"/>
    </source>
</evidence>